<dbReference type="AlphaFoldDB" id="A0A0F9P207"/>
<gene>
    <name evidence="1" type="ORF">LCGC14_1268250</name>
</gene>
<protein>
    <recommendedName>
        <fullName evidence="2">PhoU domain-containing protein</fullName>
    </recommendedName>
</protein>
<organism evidence="1">
    <name type="scientific">marine sediment metagenome</name>
    <dbReference type="NCBI Taxonomy" id="412755"/>
    <lineage>
        <taxon>unclassified sequences</taxon>
        <taxon>metagenomes</taxon>
        <taxon>ecological metagenomes</taxon>
    </lineage>
</organism>
<comment type="caution">
    <text evidence="1">The sequence shown here is derived from an EMBL/GenBank/DDBJ whole genome shotgun (WGS) entry which is preliminary data.</text>
</comment>
<proteinExistence type="predicted"/>
<evidence type="ECO:0008006" key="2">
    <source>
        <dbReference type="Google" id="ProtNLM"/>
    </source>
</evidence>
<sequence length="87" mass="10020">MIILISVKDDKINRKIHLVKNILTDVYEILEIFKPLLDKMLKMKEADRYIKNGNIERAASLFGDISFLCKEIENDSPLNISLDNLGN</sequence>
<accession>A0A0F9P207</accession>
<dbReference type="EMBL" id="LAZR01007092">
    <property type="protein sequence ID" value="KKM87507.1"/>
    <property type="molecule type" value="Genomic_DNA"/>
</dbReference>
<name>A0A0F9P207_9ZZZZ</name>
<reference evidence="1" key="1">
    <citation type="journal article" date="2015" name="Nature">
        <title>Complex archaea that bridge the gap between prokaryotes and eukaryotes.</title>
        <authorList>
            <person name="Spang A."/>
            <person name="Saw J.H."/>
            <person name="Jorgensen S.L."/>
            <person name="Zaremba-Niedzwiedzka K."/>
            <person name="Martijn J."/>
            <person name="Lind A.E."/>
            <person name="van Eijk R."/>
            <person name="Schleper C."/>
            <person name="Guy L."/>
            <person name="Ettema T.J."/>
        </authorList>
    </citation>
    <scope>NUCLEOTIDE SEQUENCE</scope>
</reference>
<evidence type="ECO:0000313" key="1">
    <source>
        <dbReference type="EMBL" id="KKM87507.1"/>
    </source>
</evidence>